<gene>
    <name evidence="4" type="ORF">SAMN02745108_01379</name>
</gene>
<dbReference type="EMBL" id="FUWU01000020">
    <property type="protein sequence ID" value="SJZ70400.1"/>
    <property type="molecule type" value="Genomic_DNA"/>
</dbReference>
<dbReference type="PANTHER" id="PTHR39206:SF1">
    <property type="entry name" value="SLL8004 PROTEIN"/>
    <property type="match status" value="1"/>
</dbReference>
<evidence type="ECO:0000313" key="5">
    <source>
        <dbReference type="Proteomes" id="UP000190449"/>
    </source>
</evidence>
<keyword evidence="1" id="KW-0547">Nucleotide-binding</keyword>
<dbReference type="Proteomes" id="UP000190449">
    <property type="component" value="Unassembled WGS sequence"/>
</dbReference>
<evidence type="ECO:0000256" key="2">
    <source>
        <dbReference type="ARBA" id="ARBA00022840"/>
    </source>
</evidence>
<dbReference type="GO" id="GO:0005524">
    <property type="term" value="F:ATP binding"/>
    <property type="evidence" value="ECO:0007669"/>
    <property type="project" value="UniProtKB-KW"/>
</dbReference>
<proteinExistence type="predicted"/>
<organism evidence="4 5">
    <name type="scientific">Fibrobacter intestinalis</name>
    <dbReference type="NCBI Taxonomy" id="28122"/>
    <lineage>
        <taxon>Bacteria</taxon>
        <taxon>Pseudomonadati</taxon>
        <taxon>Fibrobacterota</taxon>
        <taxon>Fibrobacteria</taxon>
        <taxon>Fibrobacterales</taxon>
        <taxon>Fibrobacteraceae</taxon>
        <taxon>Fibrobacter</taxon>
    </lineage>
</organism>
<reference evidence="4 5" key="1">
    <citation type="submission" date="2017-02" db="EMBL/GenBank/DDBJ databases">
        <authorList>
            <person name="Peterson S.W."/>
        </authorList>
    </citation>
    <scope>NUCLEOTIDE SEQUENCE [LARGE SCALE GENOMIC DNA]</scope>
    <source>
        <strain evidence="4 5">ATCC 43854</strain>
    </source>
</reference>
<protein>
    <submittedName>
        <fullName evidence="4">Predicted ABC-type ATPase</fullName>
    </submittedName>
</protein>
<dbReference type="AlphaFoldDB" id="A0A1T4MTG9"/>
<feature type="domain" description="Zeta toxin" evidence="3">
    <location>
        <begin position="99"/>
        <end position="210"/>
    </location>
</feature>
<dbReference type="Gene3D" id="3.40.50.300">
    <property type="entry name" value="P-loop containing nucleotide triphosphate hydrolases"/>
    <property type="match status" value="1"/>
</dbReference>
<dbReference type="SUPFAM" id="SSF52540">
    <property type="entry name" value="P-loop containing nucleoside triphosphate hydrolases"/>
    <property type="match status" value="1"/>
</dbReference>
<dbReference type="PANTHER" id="PTHR39206">
    <property type="entry name" value="SLL8004 PROTEIN"/>
    <property type="match status" value="1"/>
</dbReference>
<evidence type="ECO:0000259" key="3">
    <source>
        <dbReference type="Pfam" id="PF06414"/>
    </source>
</evidence>
<evidence type="ECO:0000256" key="1">
    <source>
        <dbReference type="ARBA" id="ARBA00022741"/>
    </source>
</evidence>
<dbReference type="RefSeq" id="WP_078776340.1">
    <property type="nucleotide sequence ID" value="NZ_FUWU01000020.1"/>
</dbReference>
<dbReference type="InterPro" id="IPR027417">
    <property type="entry name" value="P-loop_NTPase"/>
</dbReference>
<evidence type="ECO:0000313" key="4">
    <source>
        <dbReference type="EMBL" id="SJZ70400.1"/>
    </source>
</evidence>
<sequence>MTKKRFRVFAGPNGSGKSSLYDFLVKQKYFTERLDVNADKIAKDLRLKGFNIKDWPISCSIDEFLVSAARNTRPGNGITMDYIQKKLGLEKGLFTWNGKKDYKTINTVAAYLVDYLTAKMLETDGTFFYETVFSHRSKLQLLQDAKNKGFKIYLYFVSTKDPTINWERVKSRVKQGGHKVPKEKVVSRYYHSLENLYPALKIADRVYFFDNSESGKTSYLNFAECREGKISFTEEVVEVPEWFSKYVIEKIKVV</sequence>
<accession>A0A1T4MTG9</accession>
<keyword evidence="2" id="KW-0067">ATP-binding</keyword>
<dbReference type="GO" id="GO:0016301">
    <property type="term" value="F:kinase activity"/>
    <property type="evidence" value="ECO:0007669"/>
    <property type="project" value="InterPro"/>
</dbReference>
<dbReference type="STRING" id="28122.SAMN02745108_01379"/>
<dbReference type="Pfam" id="PF06414">
    <property type="entry name" value="Zeta_toxin"/>
    <property type="match status" value="1"/>
</dbReference>
<dbReference type="InterPro" id="IPR010488">
    <property type="entry name" value="Zeta_toxin_domain"/>
</dbReference>
<name>A0A1T4MTG9_9BACT</name>